<sequence>MSPEEFMAIQLLLRFLAFASTFASTLIMGLSKERTTIISGFVITASFKSSPAFEFFLIGNAIACTYSLISMPIVYNLMEGYTLQILDKVIMSLVMASAAAATAIGYMGLNGDDSIGWSKVCPYYEKFCYRASVSLIMSYLGFLLFLIMCVVSVVHNTPRKKASS</sequence>
<evidence type="ECO:0000259" key="9">
    <source>
        <dbReference type="Pfam" id="PF04535"/>
    </source>
</evidence>
<protein>
    <recommendedName>
        <fullName evidence="8">CASP-like protein</fullName>
    </recommendedName>
</protein>
<dbReference type="GO" id="GO:0005886">
    <property type="term" value="C:plasma membrane"/>
    <property type="evidence" value="ECO:0007669"/>
    <property type="project" value="UniProtKB-SubCell"/>
</dbReference>
<evidence type="ECO:0000256" key="5">
    <source>
        <dbReference type="ARBA" id="ARBA00022692"/>
    </source>
</evidence>
<dbReference type="EMBL" id="LR862133">
    <property type="protein sequence ID" value="CAD1839028.1"/>
    <property type="molecule type" value="Genomic_DNA"/>
</dbReference>
<dbReference type="AlphaFoldDB" id="A0A6V7Q7R6"/>
<evidence type="ECO:0000256" key="1">
    <source>
        <dbReference type="ARBA" id="ARBA00004651"/>
    </source>
</evidence>
<keyword evidence="6 8" id="KW-1133">Transmembrane helix</keyword>
<reference evidence="10" key="1">
    <citation type="submission" date="2020-07" db="EMBL/GenBank/DDBJ databases">
        <authorList>
            <person name="Lin J."/>
        </authorList>
    </citation>
    <scope>NUCLEOTIDE SEQUENCE</scope>
</reference>
<comment type="caution">
    <text evidence="8">Lacks conserved residue(s) required for the propagation of feature annotation.</text>
</comment>
<accession>A0A6V7Q7R6</accession>
<dbReference type="PANTHER" id="PTHR36488:SF8">
    <property type="entry name" value="CASP-LIKE PROTEIN 1U1"/>
    <property type="match status" value="1"/>
</dbReference>
<keyword evidence="4 8" id="KW-1003">Cell membrane</keyword>
<feature type="domain" description="Casparian strip membrane protein" evidence="9">
    <location>
        <begin position="8"/>
        <end position="144"/>
    </location>
</feature>
<dbReference type="InterPro" id="IPR006459">
    <property type="entry name" value="CASP/CASPL"/>
</dbReference>
<dbReference type="PANTHER" id="PTHR36488">
    <property type="entry name" value="CASP-LIKE PROTEIN 1U1"/>
    <property type="match status" value="1"/>
</dbReference>
<comment type="subunit">
    <text evidence="3 8">Homodimer and heterodimers.</text>
</comment>
<keyword evidence="5 8" id="KW-0812">Transmembrane</keyword>
<feature type="transmembrane region" description="Helical" evidence="8">
    <location>
        <begin position="89"/>
        <end position="109"/>
    </location>
</feature>
<feature type="transmembrane region" description="Helical" evidence="8">
    <location>
        <begin position="55"/>
        <end position="77"/>
    </location>
</feature>
<keyword evidence="7 8" id="KW-0472">Membrane</keyword>
<feature type="transmembrane region" description="Helical" evidence="8">
    <location>
        <begin position="129"/>
        <end position="154"/>
    </location>
</feature>
<evidence type="ECO:0000256" key="6">
    <source>
        <dbReference type="ARBA" id="ARBA00022989"/>
    </source>
</evidence>
<evidence type="ECO:0000256" key="3">
    <source>
        <dbReference type="ARBA" id="ARBA00011489"/>
    </source>
</evidence>
<name>A0A6V7Q7R6_ANACO</name>
<organism evidence="10">
    <name type="scientific">Ananas comosus var. bracteatus</name>
    <name type="common">red pineapple</name>
    <dbReference type="NCBI Taxonomy" id="296719"/>
    <lineage>
        <taxon>Eukaryota</taxon>
        <taxon>Viridiplantae</taxon>
        <taxon>Streptophyta</taxon>
        <taxon>Embryophyta</taxon>
        <taxon>Tracheophyta</taxon>
        <taxon>Spermatophyta</taxon>
        <taxon>Magnoliopsida</taxon>
        <taxon>Liliopsida</taxon>
        <taxon>Poales</taxon>
        <taxon>Bromeliaceae</taxon>
        <taxon>Bromelioideae</taxon>
        <taxon>Ananas</taxon>
    </lineage>
</organism>
<evidence type="ECO:0000313" key="10">
    <source>
        <dbReference type="EMBL" id="CAD1839028.1"/>
    </source>
</evidence>
<evidence type="ECO:0000256" key="2">
    <source>
        <dbReference type="ARBA" id="ARBA00007651"/>
    </source>
</evidence>
<dbReference type="NCBIfam" id="TIGR01569">
    <property type="entry name" value="A_tha_TIGR01569"/>
    <property type="match status" value="1"/>
</dbReference>
<comment type="subcellular location">
    <subcellularLocation>
        <location evidence="1 8">Cell membrane</location>
        <topology evidence="1 8">Multi-pass membrane protein</topology>
    </subcellularLocation>
</comment>
<evidence type="ECO:0000256" key="8">
    <source>
        <dbReference type="RuleBase" id="RU361233"/>
    </source>
</evidence>
<evidence type="ECO:0000256" key="4">
    <source>
        <dbReference type="ARBA" id="ARBA00022475"/>
    </source>
</evidence>
<dbReference type="InterPro" id="IPR006702">
    <property type="entry name" value="CASP_dom"/>
</dbReference>
<evidence type="ECO:0000256" key="7">
    <source>
        <dbReference type="ARBA" id="ARBA00023136"/>
    </source>
</evidence>
<proteinExistence type="inferred from homology"/>
<comment type="similarity">
    <text evidence="2 8">Belongs to the Casparian strip membrane proteins (CASP) family.</text>
</comment>
<dbReference type="InterPro" id="IPR044173">
    <property type="entry name" value="CASPL"/>
</dbReference>
<gene>
    <name evidence="10" type="ORF">CB5_LOCUS22239</name>
</gene>
<dbReference type="Pfam" id="PF04535">
    <property type="entry name" value="CASP_dom"/>
    <property type="match status" value="1"/>
</dbReference>